<dbReference type="InterPro" id="IPR009004">
    <property type="entry name" value="Transposase_Mu_C"/>
</dbReference>
<dbReference type="InterPro" id="IPR009057">
    <property type="entry name" value="Homeodomain-like_sf"/>
</dbReference>
<dbReference type="SUPFAM" id="SSF46689">
    <property type="entry name" value="Homeodomain-like"/>
    <property type="match status" value="2"/>
</dbReference>
<dbReference type="SUPFAM" id="SSF50610">
    <property type="entry name" value="mu transposase, C-terminal domain"/>
    <property type="match status" value="1"/>
</dbReference>
<dbReference type="Pfam" id="PF02316">
    <property type="entry name" value="HTH_Tnp_Mu_1"/>
    <property type="match status" value="1"/>
</dbReference>
<dbReference type="Proteomes" id="UP000548726">
    <property type="component" value="Unassembled WGS sequence"/>
</dbReference>
<name>A0A6V8IDU3_9PROT</name>
<dbReference type="EMBL" id="BLJP01000018">
    <property type="protein sequence ID" value="GFE94756.1"/>
    <property type="molecule type" value="Genomic_DNA"/>
</dbReference>
<dbReference type="GO" id="GO:0003677">
    <property type="term" value="F:DNA binding"/>
    <property type="evidence" value="ECO:0007669"/>
    <property type="project" value="InterPro"/>
</dbReference>
<dbReference type="Pfam" id="PF02914">
    <property type="entry name" value="DDE_2"/>
    <property type="match status" value="1"/>
</dbReference>
<organism evidence="3 4">
    <name type="scientific">Acetobacter persici</name>
    <dbReference type="NCBI Taxonomy" id="1076596"/>
    <lineage>
        <taxon>Bacteria</taxon>
        <taxon>Pseudomonadati</taxon>
        <taxon>Pseudomonadota</taxon>
        <taxon>Alphaproteobacteria</taxon>
        <taxon>Acetobacterales</taxon>
        <taxon>Acetobacteraceae</taxon>
        <taxon>Acetobacter</taxon>
    </lineage>
</organism>
<reference evidence="3 4" key="1">
    <citation type="journal article" date="2020" name="Cell Rep.">
        <title>Local necrotic cells trigger systemic immune activation via gut microbiome dysbiosis in Drosophila.</title>
        <authorList>
            <person name="Kosakamoto H."/>
            <person name="Yamauchi T."/>
            <person name="Akuzawa-Tokita Y."/>
            <person name="Nishimura K."/>
            <person name="Soga T."/>
            <person name="Murakami T."/>
            <person name="Mori H."/>
            <person name="Yamamoto K."/>
            <person name="Miyazaki R."/>
            <person name="Koto A."/>
            <person name="Miura M."/>
            <person name="Obata F."/>
        </authorList>
    </citation>
    <scope>NUCLEOTIDE SEQUENCE [LARGE SCALE GENOMIC DNA]</scope>
    <source>
        <strain evidence="3 4">Ai</strain>
    </source>
</reference>
<dbReference type="AlphaFoldDB" id="A0A6V8IDU3"/>
<dbReference type="GO" id="GO:0004803">
    <property type="term" value="F:transposase activity"/>
    <property type="evidence" value="ECO:0007669"/>
    <property type="project" value="InterPro"/>
</dbReference>
<evidence type="ECO:0000313" key="3">
    <source>
        <dbReference type="EMBL" id="GFE94756.1"/>
    </source>
</evidence>
<dbReference type="InterPro" id="IPR003314">
    <property type="entry name" value="Mu-type_HTH"/>
</dbReference>
<dbReference type="Gene3D" id="2.30.30.130">
    <property type="entry name" value="Transposase, Mu, C-terminal"/>
    <property type="match status" value="1"/>
</dbReference>
<comment type="caution">
    <text evidence="3">The sequence shown here is derived from an EMBL/GenBank/DDBJ whole genome shotgun (WGS) entry which is preliminary data.</text>
</comment>
<dbReference type="Gene3D" id="3.30.420.10">
    <property type="entry name" value="Ribonuclease H-like superfamily/Ribonuclease H"/>
    <property type="match status" value="1"/>
</dbReference>
<dbReference type="GO" id="GO:0006313">
    <property type="term" value="P:DNA transposition"/>
    <property type="evidence" value="ECO:0007669"/>
    <property type="project" value="InterPro"/>
</dbReference>
<sequence length="675" mass="76358">MQPDRISPPYDRGCGMLSSVQWFSPAELAAMALPDMPSTKQGIAHRIEVEGWMNPENEGKSWRKRAGKGGGYEFTPFVLPLPARAALAIKAQDIKPVEPEAERRERQDLWQRYDALPDSLKARAEKAHRIVMAVEMLVDAGCRKKIAVLQIARMEGVGATTIMNWYRDVRGLNRCDWLAGLAPHYAKRAEQVECPTEAWDILKADYLRLEEPTFTACMRRLEGLAKERGWKLPSSKTLKRRMDTLPPELLTLCRKGEQALKVMFPAQKRDHAVFHALEAVNADGHKFDVFVKWVENGKETIVRPVLVGFQDIYSGKILSWRVDISENKECVRLAFGDMVAKYGIPKKCWLDNGRNFASKWLTGGVQNRYRFKVRDDEPMGILPLLGVEVHWATPYSGRSKPIERAWRDLAGDLAKHPRFAGAYTGNTPMAKPENYGSTAVPLDVFLEVVSEGIREHNARLGRRSDVCQGKRSFDDVFMESYQAAANRGEITTATEEQRRLCLMAAESVTAARRDGVIELAGNRYWSEFLHQHRGTSVVVRFDPQALQDDLHVYRIDGTYLGAAACVEKAGFADQQAAQSHARAYKAFKRSTKDLEKAEKRITAHELARIYGNVETPEPELPETKVVRPLRPKAPISHGNAAVAHHEDEEEDWLSKYNEQVRPSERSLRLVDTDED</sequence>
<evidence type="ECO:0000259" key="2">
    <source>
        <dbReference type="PROSITE" id="PS51702"/>
    </source>
</evidence>
<feature type="region of interest" description="Disordered" evidence="1">
    <location>
        <begin position="629"/>
        <end position="657"/>
    </location>
</feature>
<dbReference type="InterPro" id="IPR036388">
    <property type="entry name" value="WH-like_DNA-bd_sf"/>
</dbReference>
<dbReference type="InterPro" id="IPR015126">
    <property type="entry name" value="Mu_I-gamma"/>
</dbReference>
<dbReference type="GO" id="GO:0015074">
    <property type="term" value="P:DNA integration"/>
    <property type="evidence" value="ECO:0007669"/>
    <property type="project" value="InterPro"/>
</dbReference>
<keyword evidence="4" id="KW-1185">Reference proteome</keyword>
<dbReference type="InterPro" id="IPR004189">
    <property type="entry name" value="Phage_Mu_transposase"/>
</dbReference>
<dbReference type="InterPro" id="IPR036397">
    <property type="entry name" value="RNaseH_sf"/>
</dbReference>
<dbReference type="SUPFAM" id="SSF46955">
    <property type="entry name" value="Putative DNA-binding domain"/>
    <property type="match status" value="1"/>
</dbReference>
<dbReference type="SUPFAM" id="SSF53098">
    <property type="entry name" value="Ribonuclease H-like"/>
    <property type="match status" value="1"/>
</dbReference>
<dbReference type="InterPro" id="IPR009061">
    <property type="entry name" value="DNA-bd_dom_put_sf"/>
</dbReference>
<dbReference type="Gene3D" id="1.10.10.60">
    <property type="entry name" value="Homeodomain-like"/>
    <property type="match status" value="2"/>
</dbReference>
<accession>A0A6V8IDU3</accession>
<dbReference type="PROSITE" id="PS51702">
    <property type="entry name" value="HTH_MU"/>
    <property type="match status" value="1"/>
</dbReference>
<dbReference type="InterPro" id="IPR012337">
    <property type="entry name" value="RNaseH-like_sf"/>
</dbReference>
<dbReference type="InterPro" id="IPR015378">
    <property type="entry name" value="Transposase-like_Mu_C"/>
</dbReference>
<dbReference type="Gene3D" id="1.10.10.10">
    <property type="entry name" value="Winged helix-like DNA-binding domain superfamily/Winged helix DNA-binding domain"/>
    <property type="match status" value="1"/>
</dbReference>
<proteinExistence type="predicted"/>
<feature type="domain" description="HTH Mu-type" evidence="2">
    <location>
        <begin position="21"/>
        <end position="95"/>
    </location>
</feature>
<evidence type="ECO:0000313" key="4">
    <source>
        <dbReference type="Proteomes" id="UP000548726"/>
    </source>
</evidence>
<protein>
    <submittedName>
        <fullName evidence="3">Transposase</fullName>
    </submittedName>
</protein>
<gene>
    <name evidence="3" type="primary">tnpA_2</name>
    <name evidence="3" type="ORF">DmAi_28150</name>
</gene>
<dbReference type="Gene3D" id="6.10.250.2550">
    <property type="match status" value="1"/>
</dbReference>
<evidence type="ECO:0000256" key="1">
    <source>
        <dbReference type="SAM" id="MobiDB-lite"/>
    </source>
</evidence>
<dbReference type="Pfam" id="PF09299">
    <property type="entry name" value="Mu-transpos_C"/>
    <property type="match status" value="1"/>
</dbReference>
<dbReference type="Pfam" id="PF09039">
    <property type="entry name" value="HTH_Tnp_Mu_2"/>
    <property type="match status" value="1"/>
</dbReference>